<comment type="caution">
    <text evidence="1">The sequence shown here is derived from an EMBL/GenBank/DDBJ whole genome shotgun (WGS) entry which is preliminary data.</text>
</comment>
<dbReference type="AlphaFoldDB" id="A0A917UM15"/>
<evidence type="ECO:0000313" key="1">
    <source>
        <dbReference type="EMBL" id="GGJ67267.1"/>
    </source>
</evidence>
<organism evidence="1 2">
    <name type="scientific">Streptomyces brasiliensis</name>
    <dbReference type="NCBI Taxonomy" id="1954"/>
    <lineage>
        <taxon>Bacteria</taxon>
        <taxon>Bacillati</taxon>
        <taxon>Actinomycetota</taxon>
        <taxon>Actinomycetes</taxon>
        <taxon>Kitasatosporales</taxon>
        <taxon>Streptomycetaceae</taxon>
        <taxon>Streptomyces</taxon>
    </lineage>
</organism>
<gene>
    <name evidence="1" type="ORF">GCM10010121_092470</name>
</gene>
<protein>
    <submittedName>
        <fullName evidence="1">Uncharacterized protein</fullName>
    </submittedName>
</protein>
<keyword evidence="2" id="KW-1185">Reference proteome</keyword>
<evidence type="ECO:0000313" key="2">
    <source>
        <dbReference type="Proteomes" id="UP000657574"/>
    </source>
</evidence>
<sequence>MVGRPEKVEPVPAGITSRVPAIRDATVLVTGDDLGGRHATLVAGAHGGGR</sequence>
<name>A0A917UM15_9ACTN</name>
<dbReference type="EMBL" id="BMQA01000097">
    <property type="protein sequence ID" value="GGJ67267.1"/>
    <property type="molecule type" value="Genomic_DNA"/>
</dbReference>
<reference evidence="1" key="2">
    <citation type="submission" date="2020-09" db="EMBL/GenBank/DDBJ databases">
        <authorList>
            <person name="Sun Q."/>
            <person name="Ohkuma M."/>
        </authorList>
    </citation>
    <scope>NUCLEOTIDE SEQUENCE</scope>
    <source>
        <strain evidence="1">JCM 3086</strain>
    </source>
</reference>
<accession>A0A917UM15</accession>
<reference evidence="1" key="1">
    <citation type="journal article" date="2014" name="Int. J. Syst. Evol. Microbiol.">
        <title>Complete genome sequence of Corynebacterium casei LMG S-19264T (=DSM 44701T), isolated from a smear-ripened cheese.</title>
        <authorList>
            <consortium name="US DOE Joint Genome Institute (JGI-PGF)"/>
            <person name="Walter F."/>
            <person name="Albersmeier A."/>
            <person name="Kalinowski J."/>
            <person name="Ruckert C."/>
        </authorList>
    </citation>
    <scope>NUCLEOTIDE SEQUENCE</scope>
    <source>
        <strain evidence="1">JCM 3086</strain>
    </source>
</reference>
<dbReference type="Proteomes" id="UP000657574">
    <property type="component" value="Unassembled WGS sequence"/>
</dbReference>
<proteinExistence type="predicted"/>